<dbReference type="WBParaSite" id="Pan_g5046.t1">
    <property type="protein sequence ID" value="Pan_g5046.t1"/>
    <property type="gene ID" value="Pan_g5046"/>
</dbReference>
<sequence>MASSAIITLDASCEAKLYTRTHESTVSRTASSFEEAACALKKAVPADQVSGVFILPHTDDNVDDEYNQKQMTRVLRAAGYTGIRVFDSLPFQYAMALSGSKIQCKEGDAVCVESIGTGGADQRLLKIFKKTVNGYEFVRTLSSPAQLRKTYPKLSKVIVDSPIKLPNGPKRRISDDYAPLKVNFVPASVKMRPYLWSLVDGDNFGGNLVSMDVRCEFQITFGECLIFAPARMDVVPWTNSINLDNEDADRIDVTITYKGKTKRFHFNGQERFVKLSLFLDDTCHPSAEVDVVNDDQMDGCEDPVGCNQM</sequence>
<keyword evidence="1" id="KW-1185">Reference proteome</keyword>
<accession>A0A7E4VY45</accession>
<reference evidence="1" key="1">
    <citation type="journal article" date="2013" name="Genetics">
        <title>The draft genome and transcriptome of Panagrellus redivivus are shaped by the harsh demands of a free-living lifestyle.</title>
        <authorList>
            <person name="Srinivasan J."/>
            <person name="Dillman A.R."/>
            <person name="Macchietto M.G."/>
            <person name="Heikkinen L."/>
            <person name="Lakso M."/>
            <person name="Fracchia K.M."/>
            <person name="Antoshechkin I."/>
            <person name="Mortazavi A."/>
            <person name="Wong G."/>
            <person name="Sternberg P.W."/>
        </authorList>
    </citation>
    <scope>NUCLEOTIDE SEQUENCE [LARGE SCALE GENOMIC DNA]</scope>
    <source>
        <strain evidence="1">MT8872</strain>
    </source>
</reference>
<protein>
    <submittedName>
        <fullName evidence="2">PKS_ER domain-containing protein</fullName>
    </submittedName>
</protein>
<organism evidence="1 2">
    <name type="scientific">Panagrellus redivivus</name>
    <name type="common">Microworm</name>
    <dbReference type="NCBI Taxonomy" id="6233"/>
    <lineage>
        <taxon>Eukaryota</taxon>
        <taxon>Metazoa</taxon>
        <taxon>Ecdysozoa</taxon>
        <taxon>Nematoda</taxon>
        <taxon>Chromadorea</taxon>
        <taxon>Rhabditida</taxon>
        <taxon>Tylenchina</taxon>
        <taxon>Panagrolaimomorpha</taxon>
        <taxon>Panagrolaimoidea</taxon>
        <taxon>Panagrolaimidae</taxon>
        <taxon>Panagrellus</taxon>
    </lineage>
</organism>
<reference evidence="2" key="2">
    <citation type="submission" date="2020-10" db="UniProtKB">
        <authorList>
            <consortium name="WormBaseParasite"/>
        </authorList>
    </citation>
    <scope>IDENTIFICATION</scope>
</reference>
<name>A0A7E4VY45_PANRE</name>
<dbReference type="Proteomes" id="UP000492821">
    <property type="component" value="Unassembled WGS sequence"/>
</dbReference>
<evidence type="ECO:0000313" key="2">
    <source>
        <dbReference type="WBParaSite" id="Pan_g5046.t1"/>
    </source>
</evidence>
<dbReference type="AlphaFoldDB" id="A0A7E4VY45"/>
<proteinExistence type="predicted"/>
<evidence type="ECO:0000313" key="1">
    <source>
        <dbReference type="Proteomes" id="UP000492821"/>
    </source>
</evidence>